<dbReference type="InterPro" id="IPR025857">
    <property type="entry name" value="MacB_PCD"/>
</dbReference>
<dbReference type="Proteomes" id="UP001610990">
    <property type="component" value="Unassembled WGS sequence"/>
</dbReference>
<dbReference type="EMBL" id="JBIRGH010000022">
    <property type="protein sequence ID" value="MFH8588241.1"/>
    <property type="molecule type" value="Genomic_DNA"/>
</dbReference>
<evidence type="ECO:0000256" key="1">
    <source>
        <dbReference type="ARBA" id="ARBA00004651"/>
    </source>
</evidence>
<comment type="similarity">
    <text evidence="6">Belongs to the ABC-4 integral membrane protein family.</text>
</comment>
<feature type="transmembrane region" description="Helical" evidence="7">
    <location>
        <begin position="359"/>
        <end position="383"/>
    </location>
</feature>
<protein>
    <submittedName>
        <fullName evidence="10">ABC transporter permease</fullName>
    </submittedName>
</protein>
<feature type="domain" description="MacB-like periplasmic core" evidence="9">
    <location>
        <begin position="491"/>
        <end position="686"/>
    </location>
</feature>
<evidence type="ECO:0000256" key="6">
    <source>
        <dbReference type="ARBA" id="ARBA00038076"/>
    </source>
</evidence>
<keyword evidence="5 7" id="KW-0472">Membrane</keyword>
<organism evidence="10 11">
    <name type="scientific">Streptomyces celluloflavus</name>
    <dbReference type="NCBI Taxonomy" id="58344"/>
    <lineage>
        <taxon>Bacteria</taxon>
        <taxon>Bacillati</taxon>
        <taxon>Actinomycetota</taxon>
        <taxon>Actinomycetes</taxon>
        <taxon>Kitasatosporales</taxon>
        <taxon>Streptomycetaceae</taxon>
        <taxon>Streptomyces</taxon>
    </lineage>
</organism>
<evidence type="ECO:0000313" key="11">
    <source>
        <dbReference type="Proteomes" id="UP001610990"/>
    </source>
</evidence>
<sequence>MFRTALRNVLAHKARLLMTVLAVMLGVAFVSGTLVFTSTLSDALKNSAQKGYDHVDVVIQPHKSDKTSGNPGAAALLDQRLLDQAARVPGAASATGTVSGFTAIADKDGKLIGGGFSTRGGNYFPGQDGKDARYPLRDGVAPHGTGQLALDAHTADRAGYKVGDTVRISVDGPVREVKLTGVFTTDDGAVAAGGSLALFDTASAQKLFAAPGEFSEIDVRAAPGTSQDALKTAVDKVLPKDGAEATTGKQLADEQATSIARSMDSMTTALLAFAGIALFVGIFIIANTFTMLVAQRTKELALMRAVGASRRQVTRSVLAEAFFVGAIAAVAGLAVGIGIGAGMRTLMNATGAKIPDGPLVVSPTTVLVSLGVGIVVTVLAAWLPGRRAARIPPVAAMSSVHATATTKSLVVRNTIGAVFAGAGIAAVLVATGMADGKATMALGAALLVIGVFILTPLLSRPLIALAAPVLRAFGISGTLARQNAVRNPRRTAATASALMIGLTLITGLTVIAGSMQKSIDKMATSALKADYVVSMASMTPLSPEVAKTLSGLPEVTASSPLSYSPSRIGTDQQSLTGVNGKDIGKLTQLDFSQGSLAGLGGDKAVVDETTAKEKGWRTGSTFPVTFQDGKQGKLTVSGVYTGNQMFSGIIVDNATLAPHQKTSFDNQVLVKTADGATDATKDALAKALGKNPAIAIQDKKDVSDGLAQMFSTLLNMLYGLLAMAVIVAVLGVVNTLAMSVFERSQEIGMLRAIGLDRRGIKRMVRLESLVISLFGGVLGIGLGVFFGWAAGELVSGSLATYELVLPWGRMGLFLALAAVVGVLAALWPARRAARLNVLASIKAE</sequence>
<evidence type="ECO:0000256" key="4">
    <source>
        <dbReference type="ARBA" id="ARBA00022989"/>
    </source>
</evidence>
<evidence type="ECO:0000259" key="8">
    <source>
        <dbReference type="Pfam" id="PF02687"/>
    </source>
</evidence>
<feature type="transmembrane region" description="Helical" evidence="7">
    <location>
        <begin position="440"/>
        <end position="470"/>
    </location>
</feature>
<keyword evidence="4 7" id="KW-1133">Transmembrane helix</keyword>
<evidence type="ECO:0000313" key="10">
    <source>
        <dbReference type="EMBL" id="MFH8588241.1"/>
    </source>
</evidence>
<evidence type="ECO:0000256" key="3">
    <source>
        <dbReference type="ARBA" id="ARBA00022692"/>
    </source>
</evidence>
<name>A0ABW7RJJ9_9ACTN</name>
<dbReference type="PANTHER" id="PTHR30572:SF4">
    <property type="entry name" value="ABC TRANSPORTER PERMEASE YTRF"/>
    <property type="match status" value="1"/>
</dbReference>
<evidence type="ECO:0000256" key="5">
    <source>
        <dbReference type="ARBA" id="ARBA00023136"/>
    </source>
</evidence>
<keyword evidence="2" id="KW-1003">Cell membrane</keyword>
<feature type="domain" description="MacB-like periplasmic core" evidence="9">
    <location>
        <begin position="17"/>
        <end position="236"/>
    </location>
</feature>
<feature type="transmembrane region" description="Helical" evidence="7">
    <location>
        <begin position="317"/>
        <end position="339"/>
    </location>
</feature>
<comment type="subcellular location">
    <subcellularLocation>
        <location evidence="1">Cell membrane</location>
        <topology evidence="1">Multi-pass membrane protein</topology>
    </subcellularLocation>
</comment>
<proteinExistence type="inferred from homology"/>
<evidence type="ECO:0000256" key="7">
    <source>
        <dbReference type="SAM" id="Phobius"/>
    </source>
</evidence>
<feature type="transmembrane region" description="Helical" evidence="7">
    <location>
        <begin position="716"/>
        <end position="741"/>
    </location>
</feature>
<evidence type="ECO:0000259" key="9">
    <source>
        <dbReference type="Pfam" id="PF12704"/>
    </source>
</evidence>
<accession>A0ABW7RJJ9</accession>
<comment type="caution">
    <text evidence="10">The sequence shown here is derived from an EMBL/GenBank/DDBJ whole genome shotgun (WGS) entry which is preliminary data.</text>
</comment>
<feature type="transmembrane region" description="Helical" evidence="7">
    <location>
        <begin position="810"/>
        <end position="829"/>
    </location>
</feature>
<feature type="transmembrane region" description="Helical" evidence="7">
    <location>
        <begin position="491"/>
        <end position="515"/>
    </location>
</feature>
<reference evidence="10 11" key="1">
    <citation type="submission" date="2024-10" db="EMBL/GenBank/DDBJ databases">
        <title>The Natural Products Discovery Center: Release of the First 8490 Sequenced Strains for Exploring Actinobacteria Biosynthetic Diversity.</title>
        <authorList>
            <person name="Kalkreuter E."/>
            <person name="Kautsar S.A."/>
            <person name="Yang D."/>
            <person name="Bader C.D."/>
            <person name="Teijaro C.N."/>
            <person name="Fluegel L."/>
            <person name="Davis C.M."/>
            <person name="Simpson J.R."/>
            <person name="Lauterbach L."/>
            <person name="Steele A.D."/>
            <person name="Gui C."/>
            <person name="Meng S."/>
            <person name="Li G."/>
            <person name="Viehrig K."/>
            <person name="Ye F."/>
            <person name="Su P."/>
            <person name="Kiefer A.F."/>
            <person name="Nichols A."/>
            <person name="Cepeda A.J."/>
            <person name="Yan W."/>
            <person name="Fan B."/>
            <person name="Jiang Y."/>
            <person name="Adhikari A."/>
            <person name="Zheng C.-J."/>
            <person name="Schuster L."/>
            <person name="Cowan T.M."/>
            <person name="Smanski M.J."/>
            <person name="Chevrette M.G."/>
            <person name="De Carvalho L.P.S."/>
            <person name="Shen B."/>
        </authorList>
    </citation>
    <scope>NUCLEOTIDE SEQUENCE [LARGE SCALE GENOMIC DNA]</scope>
    <source>
        <strain evidence="10 11">NPDC018013</strain>
    </source>
</reference>
<gene>
    <name evidence="10" type="ORF">ACH4GP_28240</name>
</gene>
<keyword evidence="3 7" id="KW-0812">Transmembrane</keyword>
<evidence type="ECO:0000256" key="2">
    <source>
        <dbReference type="ARBA" id="ARBA00022475"/>
    </source>
</evidence>
<feature type="transmembrane region" description="Helical" evidence="7">
    <location>
        <begin position="415"/>
        <end position="434"/>
    </location>
</feature>
<feature type="transmembrane region" description="Helical" evidence="7">
    <location>
        <begin position="768"/>
        <end position="790"/>
    </location>
</feature>
<feature type="domain" description="ABC3 transporter permease C-terminal" evidence="8">
    <location>
        <begin position="720"/>
        <end position="836"/>
    </location>
</feature>
<dbReference type="InterPro" id="IPR050250">
    <property type="entry name" value="Macrolide_Exporter_MacB"/>
</dbReference>
<keyword evidence="11" id="KW-1185">Reference proteome</keyword>
<feature type="transmembrane region" description="Helical" evidence="7">
    <location>
        <begin position="270"/>
        <end position="294"/>
    </location>
</feature>
<dbReference type="RefSeq" id="WP_397675172.1">
    <property type="nucleotide sequence ID" value="NZ_JBIRGH010000022.1"/>
</dbReference>
<dbReference type="PANTHER" id="PTHR30572">
    <property type="entry name" value="MEMBRANE COMPONENT OF TRANSPORTER-RELATED"/>
    <property type="match status" value="1"/>
</dbReference>
<dbReference type="InterPro" id="IPR003838">
    <property type="entry name" value="ABC3_permease_C"/>
</dbReference>
<feature type="domain" description="ABC3 transporter permease C-terminal" evidence="8">
    <location>
        <begin position="272"/>
        <end position="393"/>
    </location>
</feature>
<dbReference type="Pfam" id="PF02687">
    <property type="entry name" value="FtsX"/>
    <property type="match status" value="2"/>
</dbReference>
<dbReference type="Pfam" id="PF12704">
    <property type="entry name" value="MacB_PCD"/>
    <property type="match status" value="2"/>
</dbReference>